<organism evidence="8 9">
    <name type="scientific">Candidatus Nitrosocaldus cavascurensis</name>
    <dbReference type="NCBI Taxonomy" id="2058097"/>
    <lineage>
        <taxon>Archaea</taxon>
        <taxon>Nitrososphaerota</taxon>
        <taxon>Nitrososphaeria</taxon>
        <taxon>Candidatus Nitrosocaldales</taxon>
        <taxon>Candidatus Nitrosocaldaceae</taxon>
        <taxon>Candidatus Nitrosocaldus</taxon>
    </lineage>
</organism>
<evidence type="ECO:0000256" key="2">
    <source>
        <dbReference type="ARBA" id="ARBA00022603"/>
    </source>
</evidence>
<dbReference type="PANTHER" id="PTHR10920">
    <property type="entry name" value="RIBOSOMAL RNA METHYLTRANSFERASE"/>
    <property type="match status" value="1"/>
</dbReference>
<dbReference type="AlphaFoldDB" id="A0A2K5AQM7"/>
<comment type="similarity">
    <text evidence="5">Belongs to the class I-like SAM-binding methyltransferase superfamily. RNA methyltransferase RlmE family.</text>
</comment>
<feature type="domain" description="Ribosomal RNA methyltransferase FtsJ" evidence="7">
    <location>
        <begin position="20"/>
        <end position="215"/>
    </location>
</feature>
<dbReference type="EC" id="2.1.1.166" evidence="5"/>
<evidence type="ECO:0000256" key="5">
    <source>
        <dbReference type="HAMAP-Rule" id="MF_01547"/>
    </source>
</evidence>
<keyword evidence="2 5" id="KW-0489">Methyltransferase</keyword>
<dbReference type="EMBL" id="LT981265">
    <property type="protein sequence ID" value="SPC33917.1"/>
    <property type="molecule type" value="Genomic_DNA"/>
</dbReference>
<reference evidence="9" key="1">
    <citation type="submission" date="2018-01" db="EMBL/GenBank/DDBJ databases">
        <authorList>
            <person name="Kerou L M."/>
        </authorList>
    </citation>
    <scope>NUCLEOTIDE SEQUENCE [LARGE SCALE GENOMIC DNA]</scope>
    <source>
        <strain evidence="9">SCU2</strain>
    </source>
</reference>
<protein>
    <recommendedName>
        <fullName evidence="5">Ribosomal RNA large subunit methyltransferase E</fullName>
        <ecNumber evidence="5">2.1.1.166</ecNumber>
    </recommendedName>
    <alternativeName>
        <fullName evidence="5">23S rRNA Um2552 methyltransferase</fullName>
    </alternativeName>
    <alternativeName>
        <fullName evidence="5">rRNA (uridine-2'-O-)-methyltransferase</fullName>
    </alternativeName>
</protein>
<feature type="active site" description="Proton acceptor" evidence="5 6">
    <location>
        <position position="172"/>
    </location>
</feature>
<gene>
    <name evidence="5 8" type="primary">rlmE</name>
    <name evidence="8" type="ORF">NCAV_0736</name>
</gene>
<dbReference type="InterPro" id="IPR002877">
    <property type="entry name" value="RNA_MeTrfase_FtsJ_dom"/>
</dbReference>
<keyword evidence="9" id="KW-1185">Reference proteome</keyword>
<accession>A0A2K5AQM7</accession>
<proteinExistence type="inferred from homology"/>
<dbReference type="Pfam" id="PF01728">
    <property type="entry name" value="FtsJ"/>
    <property type="match status" value="1"/>
</dbReference>
<keyword evidence="3 5" id="KW-0808">Transferase</keyword>
<evidence type="ECO:0000256" key="3">
    <source>
        <dbReference type="ARBA" id="ARBA00022679"/>
    </source>
</evidence>
<dbReference type="Proteomes" id="UP000236248">
    <property type="component" value="Chromosome NCAV"/>
</dbReference>
<dbReference type="Gene3D" id="3.40.50.150">
    <property type="entry name" value="Vaccinia Virus protein VP39"/>
    <property type="match status" value="1"/>
</dbReference>
<keyword evidence="5" id="KW-0963">Cytoplasm</keyword>
<dbReference type="GO" id="GO:0008650">
    <property type="term" value="F:rRNA (uridine-2'-O-)-methyltransferase activity"/>
    <property type="evidence" value="ECO:0007669"/>
    <property type="project" value="UniProtKB-UniRule"/>
</dbReference>
<dbReference type="PANTHER" id="PTHR10920:SF13">
    <property type="entry name" value="PRE-RRNA 2'-O-RIBOSE RNA METHYLTRANSFERASE FTSJ3"/>
    <property type="match status" value="1"/>
</dbReference>
<evidence type="ECO:0000256" key="4">
    <source>
        <dbReference type="ARBA" id="ARBA00022691"/>
    </source>
</evidence>
<evidence type="ECO:0000313" key="8">
    <source>
        <dbReference type="EMBL" id="SPC33917.1"/>
    </source>
</evidence>
<dbReference type="InterPro" id="IPR050082">
    <property type="entry name" value="RNA_methyltr_RlmE"/>
</dbReference>
<dbReference type="GeneID" id="41594800"/>
<comment type="caution">
    <text evidence="5">Lacks conserved residue(s) required for the propagation of feature annotation.</text>
</comment>
<evidence type="ECO:0000256" key="1">
    <source>
        <dbReference type="ARBA" id="ARBA00022552"/>
    </source>
</evidence>
<dbReference type="InterPro" id="IPR029063">
    <property type="entry name" value="SAM-dependent_MTases_sf"/>
</dbReference>
<comment type="function">
    <text evidence="5">Specifically methylates the uridine in position 2552 of 23S rRNA at the 2'-O position of the ribose in the fully assembled 50S ribosomal subunit.</text>
</comment>
<dbReference type="InterPro" id="IPR015507">
    <property type="entry name" value="rRNA-MeTfrase_E"/>
</dbReference>
<name>A0A2K5AQM7_9ARCH</name>
<dbReference type="PIRSF" id="PIRSF005461">
    <property type="entry name" value="23S_rRNA_mtase"/>
    <property type="match status" value="1"/>
</dbReference>
<dbReference type="HAMAP" id="MF_01547">
    <property type="entry name" value="RNA_methyltr_E"/>
    <property type="match status" value="1"/>
</dbReference>
<keyword evidence="4 5" id="KW-0949">S-adenosyl-L-methionine</keyword>
<evidence type="ECO:0000256" key="6">
    <source>
        <dbReference type="PIRSR" id="PIRSR005461-1"/>
    </source>
</evidence>
<dbReference type="KEGG" id="ncv:NCAV_0736"/>
<comment type="subcellular location">
    <subcellularLocation>
        <location evidence="5">Cytoplasm</location>
    </subcellularLocation>
</comment>
<evidence type="ECO:0000313" key="9">
    <source>
        <dbReference type="Proteomes" id="UP000236248"/>
    </source>
</evidence>
<comment type="catalytic activity">
    <reaction evidence="5">
        <text>uridine(2552) in 23S rRNA + S-adenosyl-L-methionine = 2'-O-methyluridine(2552) in 23S rRNA + S-adenosyl-L-homocysteine + H(+)</text>
        <dbReference type="Rhea" id="RHEA:42720"/>
        <dbReference type="Rhea" id="RHEA-COMP:10202"/>
        <dbReference type="Rhea" id="RHEA-COMP:10203"/>
        <dbReference type="ChEBI" id="CHEBI:15378"/>
        <dbReference type="ChEBI" id="CHEBI:57856"/>
        <dbReference type="ChEBI" id="CHEBI:59789"/>
        <dbReference type="ChEBI" id="CHEBI:65315"/>
        <dbReference type="ChEBI" id="CHEBI:74478"/>
        <dbReference type="EC" id="2.1.1.166"/>
    </reaction>
</comment>
<dbReference type="GO" id="GO:0005737">
    <property type="term" value="C:cytoplasm"/>
    <property type="evidence" value="ECO:0007669"/>
    <property type="project" value="UniProtKB-SubCell"/>
</dbReference>
<evidence type="ECO:0000259" key="7">
    <source>
        <dbReference type="Pfam" id="PF01728"/>
    </source>
</evidence>
<sequence length="219" mass="24502">MRLDEARRDYYRRLAKESGYKSRAAYKLLEINKSFHIFRKGDKVLDIGCYPGGWLQVASSAVGSDGLVLGVDVREMDVGKGKGKGKGEREEDDGDGKGFGANVRFLCMSVEDDALAARVKDILDEVDVVLSDVSPNLSGIWSLDHAKQIYMSRRVLDVAKVLLKDDGSAVLKVFDGDMLKEFIDEVKMYFKKVYIHKPKASRKESSELYLVCKGFKSSK</sequence>
<dbReference type="RefSeq" id="WP_103287305.1">
    <property type="nucleotide sequence ID" value="NZ_LT981265.1"/>
</dbReference>
<dbReference type="SUPFAM" id="SSF53335">
    <property type="entry name" value="S-adenosyl-L-methionine-dependent methyltransferases"/>
    <property type="match status" value="1"/>
</dbReference>
<keyword evidence="1 5" id="KW-0698">rRNA processing</keyword>